<protein>
    <submittedName>
        <fullName evidence="1">Extracellular solute-binding protein</fullName>
    </submittedName>
</protein>
<comment type="caution">
    <text evidence="1">The sequence shown here is derived from an EMBL/GenBank/DDBJ whole genome shotgun (WGS) entry which is preliminary data.</text>
</comment>
<keyword evidence="2" id="KW-1185">Reference proteome</keyword>
<dbReference type="Proteomes" id="UP000442535">
    <property type="component" value="Unassembled WGS sequence"/>
</dbReference>
<name>A0A7K0K2U9_9ACTO</name>
<proteinExistence type="predicted"/>
<dbReference type="InterPro" id="IPR006059">
    <property type="entry name" value="SBP"/>
</dbReference>
<dbReference type="Pfam" id="PF01547">
    <property type="entry name" value="SBP_bac_1"/>
    <property type="match status" value="1"/>
</dbReference>
<gene>
    <name evidence="1" type="ORF">FYJ63_05745</name>
</gene>
<dbReference type="SUPFAM" id="SSF53850">
    <property type="entry name" value="Periplasmic binding protein-like II"/>
    <property type="match status" value="1"/>
</dbReference>
<evidence type="ECO:0000313" key="1">
    <source>
        <dbReference type="EMBL" id="MST49739.1"/>
    </source>
</evidence>
<dbReference type="PANTHER" id="PTHR43649:SF12">
    <property type="entry name" value="DIACETYLCHITOBIOSE BINDING PROTEIN DASA"/>
    <property type="match status" value="1"/>
</dbReference>
<reference evidence="1 2" key="1">
    <citation type="submission" date="2019-08" db="EMBL/GenBank/DDBJ databases">
        <title>In-depth cultivation of the pig gut microbiome towards novel bacterial diversity and tailored functional studies.</title>
        <authorList>
            <person name="Wylensek D."/>
            <person name="Hitch T.C.A."/>
            <person name="Clavel T."/>
        </authorList>
    </citation>
    <scope>NUCLEOTIDE SEQUENCE [LARGE SCALE GENOMIC DNA]</scope>
    <source>
        <strain evidence="1 2">RF-GAM-744-WT-7</strain>
    </source>
</reference>
<dbReference type="InterPro" id="IPR050490">
    <property type="entry name" value="Bact_solute-bd_prot1"/>
</dbReference>
<dbReference type="Gene3D" id="3.40.190.10">
    <property type="entry name" value="Periplasmic binding protein-like II"/>
    <property type="match status" value="1"/>
</dbReference>
<dbReference type="PANTHER" id="PTHR43649">
    <property type="entry name" value="ARABINOSE-BINDING PROTEIN-RELATED"/>
    <property type="match status" value="1"/>
</dbReference>
<dbReference type="AlphaFoldDB" id="A0A7K0K2U9"/>
<sequence>MLAAGVALVTSLSLVACSSGNSAKPASSRDVGEINGETLRVWLMEGSFTDGTVKYLEDQFAKKYPGNKLKVELQPWDGIVQKLQTSLASDSESPDLVETGNTQTSTFSSVGAFAPLTDLYDEVGGKDLIPSFIEAGSWNDTLYSLPLYAGARGVFYRSDLFEKAGIDKPTTLDDLAQAAIDLGAANPDGVGGFSGMYLAAVDIHAPESIFFAGGGEWAVQEGDKWVQKLSEPQSVEALKRVKKIFSDGTAYALDSQASQKAFEKYFNEEKVGMLLGTGNIGAKIDQKLWDEGKVAVMPIPGVKDGELGATFAGGSHISLSANAKNPELAKEALKLIFSEDFQNQIAKEGWVPGNTTYSGAATGPFAEIAAQIVDVSKLTPNTPQWGVASGNNVVRDFWTALAQEDDVQAVADRYGQRLEDILNSK</sequence>
<evidence type="ECO:0000313" key="2">
    <source>
        <dbReference type="Proteomes" id="UP000442535"/>
    </source>
</evidence>
<organism evidence="1 2">
    <name type="scientific">Mobiluncus porci</name>
    <dbReference type="NCBI Taxonomy" id="2652278"/>
    <lineage>
        <taxon>Bacteria</taxon>
        <taxon>Bacillati</taxon>
        <taxon>Actinomycetota</taxon>
        <taxon>Actinomycetes</taxon>
        <taxon>Actinomycetales</taxon>
        <taxon>Actinomycetaceae</taxon>
        <taxon>Mobiluncus</taxon>
    </lineage>
</organism>
<accession>A0A7K0K2U9</accession>
<dbReference type="EMBL" id="VUMY01000008">
    <property type="protein sequence ID" value="MST49739.1"/>
    <property type="molecule type" value="Genomic_DNA"/>
</dbReference>